<feature type="region of interest" description="Disordered" evidence="1">
    <location>
        <begin position="131"/>
        <end position="209"/>
    </location>
</feature>
<evidence type="ECO:0000256" key="1">
    <source>
        <dbReference type="SAM" id="MobiDB-lite"/>
    </source>
</evidence>
<reference evidence="2 3" key="1">
    <citation type="submission" date="2017-03" db="EMBL/GenBank/DDBJ databases">
        <title>Genomes of endolithic fungi from Antarctica.</title>
        <authorList>
            <person name="Coleine C."/>
            <person name="Masonjones S."/>
            <person name="Stajich J.E."/>
        </authorList>
    </citation>
    <scope>NUCLEOTIDE SEQUENCE [LARGE SCALE GENOMIC DNA]</scope>
    <source>
        <strain evidence="2 3">CCFEE 5311</strain>
    </source>
</reference>
<organism evidence="2 3">
    <name type="scientific">Friedmanniomyces endolithicus</name>
    <dbReference type="NCBI Taxonomy" id="329885"/>
    <lineage>
        <taxon>Eukaryota</taxon>
        <taxon>Fungi</taxon>
        <taxon>Dikarya</taxon>
        <taxon>Ascomycota</taxon>
        <taxon>Pezizomycotina</taxon>
        <taxon>Dothideomycetes</taxon>
        <taxon>Dothideomycetidae</taxon>
        <taxon>Mycosphaerellales</taxon>
        <taxon>Teratosphaeriaceae</taxon>
        <taxon>Friedmanniomyces</taxon>
    </lineage>
</organism>
<dbReference type="OrthoDB" id="10326580at2759"/>
<dbReference type="EMBL" id="NAJP01000004">
    <property type="protein sequence ID" value="TKA48009.1"/>
    <property type="molecule type" value="Genomic_DNA"/>
</dbReference>
<evidence type="ECO:0000313" key="3">
    <source>
        <dbReference type="Proteomes" id="UP000310066"/>
    </source>
</evidence>
<gene>
    <name evidence="2" type="ORF">B0A54_01500</name>
</gene>
<dbReference type="AlphaFoldDB" id="A0A4V5NBJ1"/>
<evidence type="ECO:0000313" key="2">
    <source>
        <dbReference type="EMBL" id="TKA48009.1"/>
    </source>
</evidence>
<dbReference type="Proteomes" id="UP000310066">
    <property type="component" value="Unassembled WGS sequence"/>
</dbReference>
<feature type="region of interest" description="Disordered" evidence="1">
    <location>
        <begin position="1"/>
        <end position="27"/>
    </location>
</feature>
<comment type="caution">
    <text evidence="2">The sequence shown here is derived from an EMBL/GenBank/DDBJ whole genome shotgun (WGS) entry which is preliminary data.</text>
</comment>
<sequence>MHDPATTFYTPVTSPAREGWLAPPTSPTRVVRDPIACAQQSIASEFDAQRRRIQELESEMRSMRLALEDHFNSRPPQPVARTETAPSHMPISPGLASVSARSTGSRPGSSRTSMGQEDFFKLFLPMETRVGPTGGLEGTAAASNGFAATEGERRSTGKLPLSMKPGGQAPSTRKEGSAGPLNSTSCANGTELKTPEAKDASVRAPSTHG</sequence>
<feature type="compositionally biased region" description="Low complexity" evidence="1">
    <location>
        <begin position="99"/>
        <end position="113"/>
    </location>
</feature>
<accession>A0A4V5NBJ1</accession>
<proteinExistence type="predicted"/>
<name>A0A4V5NBJ1_9PEZI</name>
<protein>
    <submittedName>
        <fullName evidence="2">Uncharacterized protein</fullName>
    </submittedName>
</protein>
<feature type="region of interest" description="Disordered" evidence="1">
    <location>
        <begin position="68"/>
        <end position="116"/>
    </location>
</feature>